<accession>A0ABQ9YYZ0</accession>
<name>A0ABQ9YYZ0_9CRUS</name>
<reference evidence="1 2" key="1">
    <citation type="journal article" date="2023" name="Nucleic Acids Res.">
        <title>The hologenome of Daphnia magna reveals possible DNA methylation and microbiome-mediated evolution of the host genome.</title>
        <authorList>
            <person name="Chaturvedi A."/>
            <person name="Li X."/>
            <person name="Dhandapani V."/>
            <person name="Marshall H."/>
            <person name="Kissane S."/>
            <person name="Cuenca-Cambronero M."/>
            <person name="Asole G."/>
            <person name="Calvet F."/>
            <person name="Ruiz-Romero M."/>
            <person name="Marangio P."/>
            <person name="Guigo R."/>
            <person name="Rago D."/>
            <person name="Mirbahai L."/>
            <person name="Eastwood N."/>
            <person name="Colbourne J.K."/>
            <person name="Zhou J."/>
            <person name="Mallon E."/>
            <person name="Orsini L."/>
        </authorList>
    </citation>
    <scope>NUCLEOTIDE SEQUENCE [LARGE SCALE GENOMIC DNA]</scope>
    <source>
        <strain evidence="1">LRV0_1</strain>
    </source>
</reference>
<organism evidence="1 2">
    <name type="scientific">Daphnia magna</name>
    <dbReference type="NCBI Taxonomy" id="35525"/>
    <lineage>
        <taxon>Eukaryota</taxon>
        <taxon>Metazoa</taxon>
        <taxon>Ecdysozoa</taxon>
        <taxon>Arthropoda</taxon>
        <taxon>Crustacea</taxon>
        <taxon>Branchiopoda</taxon>
        <taxon>Diplostraca</taxon>
        <taxon>Cladocera</taxon>
        <taxon>Anomopoda</taxon>
        <taxon>Daphniidae</taxon>
        <taxon>Daphnia</taxon>
    </lineage>
</organism>
<protein>
    <submittedName>
        <fullName evidence="1">Uncharacterized protein</fullName>
    </submittedName>
</protein>
<sequence length="107" mass="12691">MKHLKSRHKDIIPKYQDLCKELDHKKKMESGLSFNVSPLKGETESYSGKKTSQQKISFDSYPRVLTRDSFYNYVVEYICDAVLPLYHTDRIEFRNFMKRLCPKLHNG</sequence>
<evidence type="ECO:0000313" key="2">
    <source>
        <dbReference type="Proteomes" id="UP001234178"/>
    </source>
</evidence>
<keyword evidence="2" id="KW-1185">Reference proteome</keyword>
<dbReference type="Proteomes" id="UP001234178">
    <property type="component" value="Unassembled WGS sequence"/>
</dbReference>
<dbReference type="EMBL" id="JAOYFB010000002">
    <property type="protein sequence ID" value="KAK4005703.1"/>
    <property type="molecule type" value="Genomic_DNA"/>
</dbReference>
<gene>
    <name evidence="1" type="ORF">OUZ56_010745</name>
</gene>
<proteinExistence type="predicted"/>
<comment type="caution">
    <text evidence="1">The sequence shown here is derived from an EMBL/GenBank/DDBJ whole genome shotgun (WGS) entry which is preliminary data.</text>
</comment>
<evidence type="ECO:0000313" key="1">
    <source>
        <dbReference type="EMBL" id="KAK4005703.1"/>
    </source>
</evidence>